<feature type="transmembrane region" description="Helical" evidence="5">
    <location>
        <begin position="530"/>
        <end position="554"/>
    </location>
</feature>
<gene>
    <name evidence="7" type="ORF">DES53_111151</name>
</gene>
<dbReference type="InterPro" id="IPR011044">
    <property type="entry name" value="Quino_amine_DH_bsu"/>
</dbReference>
<keyword evidence="2 5" id="KW-0812">Transmembrane</keyword>
<keyword evidence="3 5" id="KW-1133">Transmembrane helix</keyword>
<dbReference type="InterPro" id="IPR000515">
    <property type="entry name" value="MetI-like"/>
</dbReference>
<evidence type="ECO:0000313" key="8">
    <source>
        <dbReference type="Proteomes" id="UP000253426"/>
    </source>
</evidence>
<feature type="transmembrane region" description="Helical" evidence="5">
    <location>
        <begin position="739"/>
        <end position="760"/>
    </location>
</feature>
<comment type="caution">
    <text evidence="7">The sequence shown here is derived from an EMBL/GenBank/DDBJ whole genome shotgun (WGS) entry which is preliminary data.</text>
</comment>
<keyword evidence="4 5" id="KW-0472">Membrane</keyword>
<accession>A0A366HAM4</accession>
<dbReference type="Pfam" id="PF00528">
    <property type="entry name" value="BPD_transp_1"/>
    <property type="match status" value="1"/>
</dbReference>
<organism evidence="7 8">
    <name type="scientific">Roseimicrobium gellanilyticum</name>
    <dbReference type="NCBI Taxonomy" id="748857"/>
    <lineage>
        <taxon>Bacteria</taxon>
        <taxon>Pseudomonadati</taxon>
        <taxon>Verrucomicrobiota</taxon>
        <taxon>Verrucomicrobiia</taxon>
        <taxon>Verrucomicrobiales</taxon>
        <taxon>Verrucomicrobiaceae</taxon>
        <taxon>Roseimicrobium</taxon>
    </lineage>
</organism>
<dbReference type="Gene3D" id="1.10.3720.10">
    <property type="entry name" value="MetI-like"/>
    <property type="match status" value="2"/>
</dbReference>
<dbReference type="PANTHER" id="PTHR42727:SF1">
    <property type="entry name" value="PHOSPHATE TRANSPORT SYSTEM PERMEASE"/>
    <property type="match status" value="1"/>
</dbReference>
<dbReference type="PROSITE" id="PS50928">
    <property type="entry name" value="ABC_TM1"/>
    <property type="match status" value="1"/>
</dbReference>
<dbReference type="PANTHER" id="PTHR42727">
    <property type="entry name" value="PHOSPHATE TRANSPORT SYSTEM PERMEASE PROTEIN"/>
    <property type="match status" value="1"/>
</dbReference>
<dbReference type="EMBL" id="QNRR01000011">
    <property type="protein sequence ID" value="RBP38632.1"/>
    <property type="molecule type" value="Genomic_DNA"/>
</dbReference>
<evidence type="ECO:0000256" key="4">
    <source>
        <dbReference type="ARBA" id="ARBA00023136"/>
    </source>
</evidence>
<dbReference type="RefSeq" id="WP_113961081.1">
    <property type="nucleotide sequence ID" value="NZ_QNRR01000011.1"/>
</dbReference>
<evidence type="ECO:0000256" key="1">
    <source>
        <dbReference type="ARBA" id="ARBA00004651"/>
    </source>
</evidence>
<dbReference type="SUPFAM" id="SSF50969">
    <property type="entry name" value="YVTN repeat-like/Quinoprotein amine dehydrogenase"/>
    <property type="match status" value="1"/>
</dbReference>
<feature type="transmembrane region" description="Helical" evidence="5">
    <location>
        <begin position="35"/>
        <end position="59"/>
    </location>
</feature>
<dbReference type="Proteomes" id="UP000253426">
    <property type="component" value="Unassembled WGS sequence"/>
</dbReference>
<evidence type="ECO:0000256" key="2">
    <source>
        <dbReference type="ARBA" id="ARBA00022692"/>
    </source>
</evidence>
<evidence type="ECO:0000256" key="5">
    <source>
        <dbReference type="RuleBase" id="RU363032"/>
    </source>
</evidence>
<name>A0A366HAM4_9BACT</name>
<dbReference type="CDD" id="cd06261">
    <property type="entry name" value="TM_PBP2"/>
    <property type="match status" value="1"/>
</dbReference>
<feature type="transmembrane region" description="Helical" evidence="5">
    <location>
        <begin position="666"/>
        <end position="687"/>
    </location>
</feature>
<dbReference type="InterPro" id="IPR035906">
    <property type="entry name" value="MetI-like_sf"/>
</dbReference>
<evidence type="ECO:0000256" key="3">
    <source>
        <dbReference type="ARBA" id="ARBA00022989"/>
    </source>
</evidence>
<feature type="transmembrane region" description="Helical" evidence="5">
    <location>
        <begin position="501"/>
        <end position="524"/>
    </location>
</feature>
<protein>
    <submittedName>
        <fullName evidence="7">Phosphate transport system permease protein</fullName>
    </submittedName>
</protein>
<keyword evidence="5" id="KW-0813">Transport</keyword>
<sequence length="771" mass="84196">MPDRQPTQPRPVPARFLASKGTILLDRLMTRAIQFGGLGIIVAVFGIFVFILMEILPLFGGAKAHEDKSFSLGIVGQGVLGVDEWAQKPFFYDGNAVRFADLSTEDSKVEEQLPVFPEGAKPICWTLDNKSNRVTVGTKDGRIGSFKVQYASKLASVAGEKSSVSANLKMDEFHPIGIAGKPLSAVSFGDGGAAKIMAAIQNVDGTPQVHAQCIAEKRGLMGAGKPTVVGRFDLTPHLKSKPTLILASAVGDNLLVSDDQGRLYYFFFTNGTKMELRQEFQPFSDLKDTRISSMGYVFGDVSIVATSMDGHQQVWSLYNQITEKDGQSLHVRLYGKIKEMPELNGAAELFASSQRNKTFMVAQGKNVSVRHSTSGTVRWEKELPFTLARAVIDGKGEHLLFLDTSGNLHRYGYHDPHPESGWRAFFGKIWYEGADKPEYTWQSTSGTDDFEPKLSLVPLIVGSLKGTLYALLFAVPIALLAAVYSANFLPQEVKSVVKPAMEIMASLPSVVLGFLAGLWLAPIIEDKVPSLLLTFIALPLGVMALGWAFTKLPVTLRSRVPAGSEYWLLVLPILLIIAAAWTLGPWVESWAFVVHQPGGGSVADFRLWWPQVTGTPFDQRNSLVVGFMMGFAVIPIIFTITEDALSNVPPQLKAASLALGATRWQMVRSIVIPVASAGIFSALMIGFGRAVGETMIVVMATGNTPIMDLNIFSGMRTLSANIAVELPEAPVHSTHYRTLFLGAMALFIMTFALNTVAEVMRFRLRERFKIV</sequence>
<feature type="transmembrane region" description="Helical" evidence="5">
    <location>
        <begin position="468"/>
        <end position="489"/>
    </location>
</feature>
<feature type="transmembrane region" description="Helical" evidence="5">
    <location>
        <begin position="566"/>
        <end position="587"/>
    </location>
</feature>
<dbReference type="SUPFAM" id="SSF161098">
    <property type="entry name" value="MetI-like"/>
    <property type="match status" value="2"/>
</dbReference>
<feature type="domain" description="ABC transmembrane type-1" evidence="6">
    <location>
        <begin position="460"/>
        <end position="757"/>
    </location>
</feature>
<keyword evidence="8" id="KW-1185">Reference proteome</keyword>
<proteinExistence type="inferred from homology"/>
<dbReference type="AlphaFoldDB" id="A0A366HAM4"/>
<dbReference type="GO" id="GO:0055085">
    <property type="term" value="P:transmembrane transport"/>
    <property type="evidence" value="ECO:0007669"/>
    <property type="project" value="InterPro"/>
</dbReference>
<dbReference type="GO" id="GO:0005886">
    <property type="term" value="C:plasma membrane"/>
    <property type="evidence" value="ECO:0007669"/>
    <property type="project" value="UniProtKB-SubCell"/>
</dbReference>
<comment type="subcellular location">
    <subcellularLocation>
        <location evidence="1 5">Cell membrane</location>
        <topology evidence="1 5">Multi-pass membrane protein</topology>
    </subcellularLocation>
</comment>
<evidence type="ECO:0000259" key="6">
    <source>
        <dbReference type="PROSITE" id="PS50928"/>
    </source>
</evidence>
<reference evidence="7 8" key="1">
    <citation type="submission" date="2018-06" db="EMBL/GenBank/DDBJ databases">
        <title>Genomic Encyclopedia of Type Strains, Phase IV (KMG-IV): sequencing the most valuable type-strain genomes for metagenomic binning, comparative biology and taxonomic classification.</title>
        <authorList>
            <person name="Goeker M."/>
        </authorList>
    </citation>
    <scope>NUCLEOTIDE SEQUENCE [LARGE SCALE GENOMIC DNA]</scope>
    <source>
        <strain evidence="7 8">DSM 25532</strain>
    </source>
</reference>
<dbReference type="OrthoDB" id="9785113at2"/>
<comment type="similarity">
    <text evidence="5">Belongs to the binding-protein-dependent transport system permease family.</text>
</comment>
<evidence type="ECO:0000313" key="7">
    <source>
        <dbReference type="EMBL" id="RBP38632.1"/>
    </source>
</evidence>
<feature type="transmembrane region" description="Helical" evidence="5">
    <location>
        <begin position="623"/>
        <end position="645"/>
    </location>
</feature>